<accession>U4L3C1</accession>
<evidence type="ECO:0000313" key="1">
    <source>
        <dbReference type="EMBL" id="CCX10028.1"/>
    </source>
</evidence>
<dbReference type="Proteomes" id="UP000018144">
    <property type="component" value="Unassembled WGS sequence"/>
</dbReference>
<reference evidence="1 2" key="1">
    <citation type="journal article" date="2013" name="PLoS Genet.">
        <title>The genome and development-dependent transcriptomes of Pyronema confluens: a window into fungal evolution.</title>
        <authorList>
            <person name="Traeger S."/>
            <person name="Altegoer F."/>
            <person name="Freitag M."/>
            <person name="Gabaldon T."/>
            <person name="Kempken F."/>
            <person name="Kumar A."/>
            <person name="Marcet-Houben M."/>
            <person name="Poggeler S."/>
            <person name="Stajich J.E."/>
            <person name="Nowrousian M."/>
        </authorList>
    </citation>
    <scope>NUCLEOTIDE SEQUENCE [LARGE SCALE GENOMIC DNA]</scope>
    <source>
        <strain evidence="2">CBS 100304</strain>
        <tissue evidence="1">Vegetative mycelium</tissue>
    </source>
</reference>
<protein>
    <submittedName>
        <fullName evidence="1">Uncharacterized protein</fullName>
    </submittedName>
</protein>
<dbReference type="OrthoDB" id="5370732at2759"/>
<evidence type="ECO:0000313" key="2">
    <source>
        <dbReference type="Proteomes" id="UP000018144"/>
    </source>
</evidence>
<dbReference type="EMBL" id="HF935502">
    <property type="protein sequence ID" value="CCX10028.1"/>
    <property type="molecule type" value="Genomic_DNA"/>
</dbReference>
<dbReference type="AlphaFoldDB" id="U4L3C1"/>
<keyword evidence="2" id="KW-1185">Reference proteome</keyword>
<sequence length="200" mass="22159">MIIPAIMLGDRDGRSPNHKTPIRYFKLRNSGAAVIHFLIKDSAGGRTVWEGGPTLAAGSDDVVDLSSTPGIEKGNSYRFGAYVTAGRNATDDHDHPVDFNNDVVGVWTWSGTTIAGSKVKFEGYERFQKKPPAMMEIERLQSKISFIISRMEDGGVEENAMKEIEICAKNSSLMLMDVMTEHDMEATIHVRNSMPREPKL</sequence>
<proteinExistence type="predicted"/>
<gene>
    <name evidence="1" type="ORF">PCON_09621</name>
</gene>
<name>U4L3C1_PYROM</name>
<organism evidence="1 2">
    <name type="scientific">Pyronema omphalodes (strain CBS 100304)</name>
    <name type="common">Pyronema confluens</name>
    <dbReference type="NCBI Taxonomy" id="1076935"/>
    <lineage>
        <taxon>Eukaryota</taxon>
        <taxon>Fungi</taxon>
        <taxon>Dikarya</taxon>
        <taxon>Ascomycota</taxon>
        <taxon>Pezizomycotina</taxon>
        <taxon>Pezizomycetes</taxon>
        <taxon>Pezizales</taxon>
        <taxon>Pyronemataceae</taxon>
        <taxon>Pyronema</taxon>
    </lineage>
</organism>